<evidence type="ECO:0000313" key="4">
    <source>
        <dbReference type="Proteomes" id="UP001159405"/>
    </source>
</evidence>
<keyword evidence="2" id="KW-1133">Transmembrane helix</keyword>
<dbReference type="EMBL" id="CALNXK010000044">
    <property type="protein sequence ID" value="CAH3127856.1"/>
    <property type="molecule type" value="Genomic_DNA"/>
</dbReference>
<accession>A0ABN8NZA4</accession>
<dbReference type="Proteomes" id="UP001159405">
    <property type="component" value="Unassembled WGS sequence"/>
</dbReference>
<evidence type="ECO:0000256" key="1">
    <source>
        <dbReference type="SAM" id="MobiDB-lite"/>
    </source>
</evidence>
<evidence type="ECO:0000313" key="3">
    <source>
        <dbReference type="EMBL" id="CAH3127856.1"/>
    </source>
</evidence>
<proteinExistence type="predicted"/>
<keyword evidence="4" id="KW-1185">Reference proteome</keyword>
<organism evidence="3 4">
    <name type="scientific">Porites lobata</name>
    <dbReference type="NCBI Taxonomy" id="104759"/>
    <lineage>
        <taxon>Eukaryota</taxon>
        <taxon>Metazoa</taxon>
        <taxon>Cnidaria</taxon>
        <taxon>Anthozoa</taxon>
        <taxon>Hexacorallia</taxon>
        <taxon>Scleractinia</taxon>
        <taxon>Fungiina</taxon>
        <taxon>Poritidae</taxon>
        <taxon>Porites</taxon>
    </lineage>
</organism>
<feature type="region of interest" description="Disordered" evidence="1">
    <location>
        <begin position="60"/>
        <end position="80"/>
    </location>
</feature>
<keyword evidence="2" id="KW-0472">Membrane</keyword>
<gene>
    <name evidence="3" type="ORF">PLOB_00033240</name>
</gene>
<evidence type="ECO:0000256" key="2">
    <source>
        <dbReference type="SAM" id="Phobius"/>
    </source>
</evidence>
<protein>
    <submittedName>
        <fullName evidence="3">Uncharacterized protein</fullName>
    </submittedName>
</protein>
<sequence>MSSPVKTLMADDFGTIEYVAIGVSLGLAAFIVVFIAFYWWRAQNAYPMDARERNAGIYNSATGADQTGQRNAQGISTSQL</sequence>
<keyword evidence="2" id="KW-0812">Transmembrane</keyword>
<comment type="caution">
    <text evidence="3">The sequence shown here is derived from an EMBL/GenBank/DDBJ whole genome shotgun (WGS) entry which is preliminary data.</text>
</comment>
<name>A0ABN8NZA4_9CNID</name>
<feature type="transmembrane region" description="Helical" evidence="2">
    <location>
        <begin position="20"/>
        <end position="40"/>
    </location>
</feature>
<reference evidence="3 4" key="1">
    <citation type="submission" date="2022-05" db="EMBL/GenBank/DDBJ databases">
        <authorList>
            <consortium name="Genoscope - CEA"/>
            <person name="William W."/>
        </authorList>
    </citation>
    <scope>NUCLEOTIDE SEQUENCE [LARGE SCALE GENOMIC DNA]</scope>
</reference>